<dbReference type="OrthoDB" id="9772630at2"/>
<dbReference type="EMBL" id="QGGL01000016">
    <property type="protein sequence ID" value="PWK07861.1"/>
    <property type="molecule type" value="Genomic_DNA"/>
</dbReference>
<keyword evidence="6" id="KW-1185">Reference proteome</keyword>
<dbReference type="InterPro" id="IPR004995">
    <property type="entry name" value="Spore_Ger"/>
</dbReference>
<feature type="transmembrane region" description="Helical" evidence="4">
    <location>
        <begin position="350"/>
        <end position="368"/>
    </location>
</feature>
<evidence type="ECO:0000256" key="2">
    <source>
        <dbReference type="ARBA" id="ARBA00023136"/>
    </source>
</evidence>
<dbReference type="PANTHER" id="PTHR22550">
    <property type="entry name" value="SPORE GERMINATION PROTEIN"/>
    <property type="match status" value="1"/>
</dbReference>
<dbReference type="Pfam" id="PF03323">
    <property type="entry name" value="GerA"/>
    <property type="match status" value="1"/>
</dbReference>
<dbReference type="AlphaFoldDB" id="A0A316D931"/>
<evidence type="ECO:0000256" key="1">
    <source>
        <dbReference type="ARBA" id="ARBA00005278"/>
    </source>
</evidence>
<evidence type="ECO:0000313" key="5">
    <source>
        <dbReference type="EMBL" id="PWK07861.1"/>
    </source>
</evidence>
<dbReference type="PANTHER" id="PTHR22550:SF5">
    <property type="entry name" value="LEUCINE ZIPPER PROTEIN 4"/>
    <property type="match status" value="1"/>
</dbReference>
<organism evidence="5 6">
    <name type="scientific">Tumebacillus permanentifrigoris</name>
    <dbReference type="NCBI Taxonomy" id="378543"/>
    <lineage>
        <taxon>Bacteria</taxon>
        <taxon>Bacillati</taxon>
        <taxon>Bacillota</taxon>
        <taxon>Bacilli</taxon>
        <taxon>Bacillales</taxon>
        <taxon>Alicyclobacillaceae</taxon>
        <taxon>Tumebacillus</taxon>
    </lineage>
</organism>
<evidence type="ECO:0000313" key="6">
    <source>
        <dbReference type="Proteomes" id="UP000245634"/>
    </source>
</evidence>
<dbReference type="RefSeq" id="WP_109690471.1">
    <property type="nucleotide sequence ID" value="NZ_QGGL01000016.1"/>
</dbReference>
<dbReference type="GO" id="GO:0016020">
    <property type="term" value="C:membrane"/>
    <property type="evidence" value="ECO:0007669"/>
    <property type="project" value="InterPro"/>
</dbReference>
<proteinExistence type="inferred from homology"/>
<feature type="transmembrane region" description="Helical" evidence="4">
    <location>
        <begin position="281"/>
        <end position="302"/>
    </location>
</feature>
<dbReference type="PIRSF" id="PIRSF005690">
    <property type="entry name" value="GerBA"/>
    <property type="match status" value="1"/>
</dbReference>
<reference evidence="5 6" key="1">
    <citation type="submission" date="2018-05" db="EMBL/GenBank/DDBJ databases">
        <title>Genomic Encyclopedia of Type Strains, Phase IV (KMG-IV): sequencing the most valuable type-strain genomes for metagenomic binning, comparative biology and taxonomic classification.</title>
        <authorList>
            <person name="Goeker M."/>
        </authorList>
    </citation>
    <scope>NUCLEOTIDE SEQUENCE [LARGE SCALE GENOMIC DNA]</scope>
    <source>
        <strain evidence="5 6">DSM 18773</strain>
    </source>
</reference>
<comment type="similarity">
    <text evidence="1">Belongs to the GerABKA family.</text>
</comment>
<gene>
    <name evidence="5" type="ORF">C7459_11620</name>
</gene>
<comment type="caution">
    <text evidence="5">The sequence shown here is derived from an EMBL/GenBank/DDBJ whole genome shotgun (WGS) entry which is preliminary data.</text>
</comment>
<evidence type="ECO:0000256" key="3">
    <source>
        <dbReference type="SAM" id="MobiDB-lite"/>
    </source>
</evidence>
<keyword evidence="4" id="KW-0812">Transmembrane</keyword>
<evidence type="ECO:0000256" key="4">
    <source>
        <dbReference type="SAM" id="Phobius"/>
    </source>
</evidence>
<keyword evidence="4" id="KW-1133">Transmembrane helix</keyword>
<keyword evidence="2 4" id="KW-0472">Membrane</keyword>
<name>A0A316D931_9BACL</name>
<dbReference type="GO" id="GO:0009847">
    <property type="term" value="P:spore germination"/>
    <property type="evidence" value="ECO:0007669"/>
    <property type="project" value="InterPro"/>
</dbReference>
<protein>
    <submittedName>
        <fullName evidence="5">GerA spore germination protein</fullName>
    </submittedName>
</protein>
<feature type="transmembrane region" description="Helical" evidence="4">
    <location>
        <begin position="406"/>
        <end position="429"/>
    </location>
</feature>
<sequence>MEHTHLPASLDAAVKQVKQALPISADLVVRTLHKRRMGVLFVNTLLDTELLQRAVLAPLQRLGGHAQTLQALMEIIPIASLKVTDNLQQTLEFLLRGWVYLHLDGIAQGLLIQTDQSPQGVIPEREYAVIGQQTAFTESLENNVALIRKLLPDTRLCNESLTVGRRSKTRVSMLYISDIADEQNVITLRQRMEDLEVDSVIASSILTQLIDDNSWTVFTQMLLTERPDRVTYDLLEGKIALLLDGNSLAILAPCTLWDYMKTSEDYNTRWNLTMLIRAMRIVAMFGSTLMTALYVAALTYHYQVIPINLLDSLIESRLRVPFPPLYEALLLEVIIELLREAGARLPTKVGQTMGIVGGIVIGEAAVQAGFTSNILIMLVALGALSSFTSPNYMFGIVIRLLRFPMILLAGWLGGLGILLGIAFLMLHLLRITSLGHPFLWPMYPLRLRNWKEGLLRLRLPSYAKRSDFTRPEDAERYSPAQAKQIHDIDE</sequence>
<feature type="transmembrane region" description="Helical" evidence="4">
    <location>
        <begin position="374"/>
        <end position="394"/>
    </location>
</feature>
<accession>A0A316D931</accession>
<feature type="region of interest" description="Disordered" evidence="3">
    <location>
        <begin position="470"/>
        <end position="490"/>
    </location>
</feature>
<dbReference type="InterPro" id="IPR050768">
    <property type="entry name" value="UPF0353/GerABKA_families"/>
</dbReference>
<dbReference type="Proteomes" id="UP000245634">
    <property type="component" value="Unassembled WGS sequence"/>
</dbReference>